<dbReference type="SUPFAM" id="SSF48208">
    <property type="entry name" value="Six-hairpin glycosidases"/>
    <property type="match status" value="1"/>
</dbReference>
<dbReference type="STRING" id="192903.SAMN04488513_102702"/>
<dbReference type="Gene3D" id="1.50.10.10">
    <property type="match status" value="1"/>
</dbReference>
<dbReference type="EMBL" id="FQYU01000002">
    <property type="protein sequence ID" value="SHJ05707.1"/>
    <property type="molecule type" value="Genomic_DNA"/>
</dbReference>
<evidence type="ECO:0000259" key="1">
    <source>
        <dbReference type="Pfam" id="PF14742"/>
    </source>
</evidence>
<dbReference type="Proteomes" id="UP000184543">
    <property type="component" value="Unassembled WGS sequence"/>
</dbReference>
<protein>
    <submittedName>
        <fullName evidence="3">Glycogen debranching enzyme (Alpha-1,6-glucosidase)</fullName>
    </submittedName>
</protein>
<gene>
    <name evidence="3" type="ORF">SAMN04488513_102702</name>
</gene>
<dbReference type="InterPro" id="IPR054491">
    <property type="entry name" value="MGH1-like_GH"/>
</dbReference>
<dbReference type="InterPro" id="IPR008928">
    <property type="entry name" value="6-hairpin_glycosidase_sf"/>
</dbReference>
<accession>A0A1M6G7B5</accession>
<evidence type="ECO:0000313" key="3">
    <source>
        <dbReference type="EMBL" id="SHJ05707.1"/>
    </source>
</evidence>
<dbReference type="RefSeq" id="WP_072991863.1">
    <property type="nucleotide sequence ID" value="NZ_FQYU01000002.1"/>
</dbReference>
<dbReference type="OrthoDB" id="49490at2"/>
<dbReference type="Pfam" id="PF14742">
    <property type="entry name" value="GDE_N_bis"/>
    <property type="match status" value="1"/>
</dbReference>
<feature type="domain" description="Mannosylglycerate hydrolase MGH1-like glycoside hydrolase" evidence="2">
    <location>
        <begin position="300"/>
        <end position="600"/>
    </location>
</feature>
<dbReference type="InterPro" id="IPR012341">
    <property type="entry name" value="6hp_glycosidase-like_sf"/>
</dbReference>
<name>A0A1M6G7B5_9FLAO</name>
<reference evidence="4" key="1">
    <citation type="submission" date="2016-11" db="EMBL/GenBank/DDBJ databases">
        <authorList>
            <person name="Varghese N."/>
            <person name="Submissions S."/>
        </authorList>
    </citation>
    <scope>NUCLEOTIDE SEQUENCE [LARGE SCALE GENOMIC DNA]</scope>
    <source>
        <strain evidence="4">DSM 19858</strain>
    </source>
</reference>
<dbReference type="Pfam" id="PF22422">
    <property type="entry name" value="MGH1-like_GH"/>
    <property type="match status" value="1"/>
</dbReference>
<dbReference type="GO" id="GO:0005975">
    <property type="term" value="P:carbohydrate metabolic process"/>
    <property type="evidence" value="ECO:0007669"/>
    <property type="project" value="InterPro"/>
</dbReference>
<dbReference type="AlphaFoldDB" id="A0A1M6G7B5"/>
<dbReference type="InterPro" id="IPR032856">
    <property type="entry name" value="GDE_N_bis"/>
</dbReference>
<feature type="domain" description="Putative glycogen debranching enzyme N-terminal" evidence="1">
    <location>
        <begin position="20"/>
        <end position="215"/>
    </location>
</feature>
<organism evidence="3 4">
    <name type="scientific">Pseudozobellia thermophila</name>
    <dbReference type="NCBI Taxonomy" id="192903"/>
    <lineage>
        <taxon>Bacteria</taxon>
        <taxon>Pseudomonadati</taxon>
        <taxon>Bacteroidota</taxon>
        <taxon>Flavobacteriia</taxon>
        <taxon>Flavobacteriales</taxon>
        <taxon>Flavobacteriaceae</taxon>
        <taxon>Pseudozobellia</taxon>
    </lineage>
</organism>
<keyword evidence="4" id="KW-1185">Reference proteome</keyword>
<proteinExistence type="predicted"/>
<evidence type="ECO:0000259" key="2">
    <source>
        <dbReference type="Pfam" id="PF22422"/>
    </source>
</evidence>
<evidence type="ECO:0000313" key="4">
    <source>
        <dbReference type="Proteomes" id="UP000184543"/>
    </source>
</evidence>
<sequence>MEKHNIATDASYVDDRTHVLNHRDTFGIMNRSGDILPLGKEVHGIYHKDTRFVNQLRLRINQQLPVLLSSNIKEANEILSVDLTNPGHPLPDGRQMEQGSIHIHRSQLVRNGNFHEKIELKNYQNETLPINLSLHFDGDFKDIFEIRGTRRDHRGSDRGHERIDDHTVVFSNQGLDGAIRKCKIVFNQPFSDFQTPGKVCFDLPLAPKELKCIEYSCHFTVDEVDPSKENYWDSRSANANDLGRSNDYFPDIRTANEHFTHWIHRSKADLVSLMADTPTGKYPYAGVPWYNTAFGRDGIITALQTLWVAPRLSKDVLLFLADQQATSLNESIDAEPGKILHEIRGGEMAAMAELPFKKYYGTVDATPLFVMLAGEYHKRTGDLKTIKRIWKPIEKALDWIDRYGDIDQDGYVEYQAKSKNGLTNQGWKDSHDSIFHANGQLAGGSIALCEVQGYVYSAKRHGARLAKLFGYDEKSARWEADAIRLKERFNRDFWDDTLNSYVLALDGNKEACKVKSSNAGQVLFTGIADPEKADKLVKTLLQPDMFSGWGLRTLSSDEIRYNPMSYHNGSVWPHDVALVADGMGKYGYQEQALRLMTGLFDASLFTPLQRMPELFCGFGKRTGEGPTAYPVACSPQAWSVAAVFLLLKSILQIDIDHGKKELCFFKPILPEYLRRIRIKDMELGGKKVDIEVIRHDKNNMVGVNWNLDDPNWRLKIIK</sequence>